<accession>A0A023G164</accession>
<dbReference type="GO" id="GO:0006508">
    <property type="term" value="P:proteolysis"/>
    <property type="evidence" value="ECO:0007669"/>
    <property type="project" value="UniProtKB-KW"/>
</dbReference>
<dbReference type="GO" id="GO:0008237">
    <property type="term" value="F:metallopeptidase activity"/>
    <property type="evidence" value="ECO:0007669"/>
    <property type="project" value="UniProtKB-KW"/>
</dbReference>
<reference evidence="2" key="1">
    <citation type="submission" date="2014-03" db="EMBL/GenBank/DDBJ databases">
        <title>The sialotranscriptome of Amblyomma triste, Amblyomma parvum and Amblyomma cajennense ticks, uncovered by 454-based RNA-seq.</title>
        <authorList>
            <person name="Garcia G.R."/>
            <person name="Gardinassi L.G."/>
            <person name="Ribeiro J.M."/>
            <person name="Anatrielo E."/>
            <person name="Ferreira B.R."/>
            <person name="Moreira H.N."/>
            <person name="Mafra C."/>
            <person name="Olegario M.M."/>
            <person name="Szabo P.J."/>
            <person name="Miranda-Santos I.K."/>
            <person name="Maruyama S.R."/>
        </authorList>
    </citation>
    <scope>NUCLEOTIDE SEQUENCE</scope>
    <source>
        <strain evidence="2">Araguapaz</strain>
        <tissue evidence="2">Salivary glands</tissue>
    </source>
</reference>
<feature type="non-terminal residue" evidence="2">
    <location>
        <position position="162"/>
    </location>
</feature>
<dbReference type="EMBL" id="GBBL01000670">
    <property type="protein sequence ID" value="JAC26650.1"/>
    <property type="molecule type" value="mRNA"/>
</dbReference>
<protein>
    <submittedName>
        <fullName evidence="2">Putative tick metalloprotease 67</fullName>
    </submittedName>
</protein>
<dbReference type="AlphaFoldDB" id="A0A023G164"/>
<organism evidence="2">
    <name type="scientific">Amblyomma parvum</name>
    <name type="common">South American tick</name>
    <dbReference type="NCBI Taxonomy" id="251391"/>
    <lineage>
        <taxon>Eukaryota</taxon>
        <taxon>Metazoa</taxon>
        <taxon>Ecdysozoa</taxon>
        <taxon>Arthropoda</taxon>
        <taxon>Chelicerata</taxon>
        <taxon>Arachnida</taxon>
        <taxon>Acari</taxon>
        <taxon>Parasitiformes</taxon>
        <taxon>Ixodida</taxon>
        <taxon>Ixodoidea</taxon>
        <taxon>Ixodidae</taxon>
        <taxon>Amblyomminae</taxon>
        <taxon>Amblyomma</taxon>
    </lineage>
</organism>
<sequence>MHYFREAMTLFTFIAVISFYTSRHVEGAPTFVFPKILESRSEGAGKVLAITKDLTLNLQKSSVFAPEFLIHSSRDGTPVRYHMQGPEMERNLYHSVESMASVDVSEEERLTIEGILGDRLRIKPEPGMARSLDGSGGHLLYTVNEPVRHSQGQNDYDNQLSF</sequence>
<keyword evidence="1" id="KW-0732">Signal</keyword>
<keyword evidence="2" id="KW-0378">Hydrolase</keyword>
<keyword evidence="2" id="KW-0482">Metalloprotease</keyword>
<keyword evidence="2" id="KW-0645">Protease</keyword>
<feature type="chain" id="PRO_5001515954" evidence="1">
    <location>
        <begin position="28"/>
        <end position="162"/>
    </location>
</feature>
<evidence type="ECO:0000313" key="2">
    <source>
        <dbReference type="EMBL" id="JAC26650.1"/>
    </source>
</evidence>
<proteinExistence type="evidence at transcript level"/>
<feature type="signal peptide" evidence="1">
    <location>
        <begin position="1"/>
        <end position="27"/>
    </location>
</feature>
<evidence type="ECO:0000256" key="1">
    <source>
        <dbReference type="SAM" id="SignalP"/>
    </source>
</evidence>
<name>A0A023G164_AMBPA</name>